<keyword evidence="6" id="KW-1185">Reference proteome</keyword>
<dbReference type="SMART" id="SM00463">
    <property type="entry name" value="SMR"/>
    <property type="match status" value="1"/>
</dbReference>
<dbReference type="InterPro" id="IPR002885">
    <property type="entry name" value="PPR_rpt"/>
</dbReference>
<dbReference type="OrthoDB" id="185373at2759"/>
<evidence type="ECO:0000313" key="6">
    <source>
        <dbReference type="Proteomes" id="UP001141552"/>
    </source>
</evidence>
<dbReference type="EMBL" id="JAKUCV010007450">
    <property type="protein sequence ID" value="KAJ4823451.1"/>
    <property type="molecule type" value="Genomic_DNA"/>
</dbReference>
<proteinExistence type="inferred from homology"/>
<reference evidence="5" key="1">
    <citation type="submission" date="2022-02" db="EMBL/GenBank/DDBJ databases">
        <authorList>
            <person name="Henning P.M."/>
            <person name="McCubbin A.G."/>
            <person name="Shore J.S."/>
        </authorList>
    </citation>
    <scope>NUCLEOTIDE SEQUENCE</scope>
    <source>
        <strain evidence="5">F60SS</strain>
        <tissue evidence="5">Leaves</tissue>
    </source>
</reference>
<accession>A0A9Q0F1T8</accession>
<feature type="domain" description="Smr" evidence="4">
    <location>
        <begin position="697"/>
        <end position="773"/>
    </location>
</feature>
<feature type="repeat" description="PPR" evidence="3">
    <location>
        <begin position="404"/>
        <end position="438"/>
    </location>
</feature>
<comment type="similarity">
    <text evidence="1">Belongs to the PPR family. P subfamily.</text>
</comment>
<dbReference type="InterPro" id="IPR011990">
    <property type="entry name" value="TPR-like_helical_dom_sf"/>
</dbReference>
<dbReference type="Pfam" id="PF01535">
    <property type="entry name" value="PPR"/>
    <property type="match status" value="1"/>
</dbReference>
<dbReference type="AlphaFoldDB" id="A0A9Q0F1T8"/>
<dbReference type="InterPro" id="IPR057027">
    <property type="entry name" value="TPR_mt"/>
</dbReference>
<dbReference type="PANTHER" id="PTHR47447">
    <property type="entry name" value="OS03G0856100 PROTEIN"/>
    <property type="match status" value="1"/>
</dbReference>
<sequence length="823" mass="92310">MFHRSRLRPRTLCKLTKNPCSRPSSQPSNSCSTQSIDTCNTSSYSFFSSISSIVSLPKNPNFPIGHKDHNFVRRYCSGAGPGHWTEDIEYLDESGSVIYSGKGIRSVEPGVDDHVMVGGLKKPLLNASAVAKIVEIVKRWKWGPELETQLDKLQFVPNMTHIMQSLKVVGDAEAALSLFRWARRQPWYAPNDECYVMLFDGLNQSKNFDGIQSLFDEMVQDSSVRGTTPFSAYNRVIQYLAKAEKLEVSFHCFKKLQGSGCKIDTQTHNALMTLFLNKGLPYKAFEIYESMESAGCLLDGSTYEMMVPSLAKSGRLDAAFKLFQEMKERSFKPSFTIFSSLVDSLGKAGRLDTAMKVYMEMQGFGLRPSGIMFVSLIDSYTKAGKLDTALRLWDEMRLAGFRPNFGLYTQIIEAHAKSGKLDIAMSIFRDMEKSGFLPTPSTYSSLLEMHAASGQVDSAMKLYNSMTNAGLRPGLSTYTALLTLLAHKKLVDVAAKILLEMKAMGFSVDVSASDVLMVYIKDGSVDLALRWLQFMGSSGIRTNNFIIRQLFESCMKNGLYESAKPLLETYVSSAAKVDLILYTSILAHLVRCQEEQNERHLMSILGATGHKAHDFMCGLFTGPEQRKQPVLSFVREFFQGIDYELEEGAARYFVNVLLNYLVLMGQINRARCVWKVAYENKLFPKAIVFDQHIAWSLDVRNLSVGAALIAVVHTLHRFRKRMLYYGVIPRRIKLVTGPTLKIVVAQMLSSVESPFEVSKVVLRAPGDSVMEWFKKPIVQQFLLNEIPSRADILMHKLNMLFPSSAPEIRSLSPPKPLISGKAM</sequence>
<dbReference type="Pfam" id="PF17177">
    <property type="entry name" value="PPR_long"/>
    <property type="match status" value="1"/>
</dbReference>
<evidence type="ECO:0000259" key="4">
    <source>
        <dbReference type="PROSITE" id="PS50828"/>
    </source>
</evidence>
<dbReference type="Pfam" id="PF23276">
    <property type="entry name" value="TPR_24"/>
    <property type="match status" value="1"/>
</dbReference>
<dbReference type="PANTHER" id="PTHR47447:SF17">
    <property type="entry name" value="OS12G0638900 PROTEIN"/>
    <property type="match status" value="1"/>
</dbReference>
<dbReference type="NCBIfam" id="TIGR00756">
    <property type="entry name" value="PPR"/>
    <property type="match status" value="7"/>
</dbReference>
<dbReference type="Gene3D" id="1.25.40.10">
    <property type="entry name" value="Tetratricopeptide repeat domain"/>
    <property type="match status" value="4"/>
</dbReference>
<feature type="repeat" description="PPR" evidence="3">
    <location>
        <begin position="439"/>
        <end position="473"/>
    </location>
</feature>
<feature type="repeat" description="PPR" evidence="3">
    <location>
        <begin position="369"/>
        <end position="403"/>
    </location>
</feature>
<evidence type="ECO:0000256" key="1">
    <source>
        <dbReference type="ARBA" id="ARBA00007626"/>
    </source>
</evidence>
<organism evidence="5 6">
    <name type="scientific">Turnera subulata</name>
    <dbReference type="NCBI Taxonomy" id="218843"/>
    <lineage>
        <taxon>Eukaryota</taxon>
        <taxon>Viridiplantae</taxon>
        <taxon>Streptophyta</taxon>
        <taxon>Embryophyta</taxon>
        <taxon>Tracheophyta</taxon>
        <taxon>Spermatophyta</taxon>
        <taxon>Magnoliopsida</taxon>
        <taxon>eudicotyledons</taxon>
        <taxon>Gunneridae</taxon>
        <taxon>Pentapetalae</taxon>
        <taxon>rosids</taxon>
        <taxon>fabids</taxon>
        <taxon>Malpighiales</taxon>
        <taxon>Passifloraceae</taxon>
        <taxon>Turnera</taxon>
    </lineage>
</organism>
<reference evidence="5" key="2">
    <citation type="journal article" date="2023" name="Plants (Basel)">
        <title>Annotation of the Turnera subulata (Passifloraceae) Draft Genome Reveals the S-Locus Evolved after the Divergence of Turneroideae from Passifloroideae in a Stepwise Manner.</title>
        <authorList>
            <person name="Henning P.M."/>
            <person name="Roalson E.H."/>
            <person name="Mir W."/>
            <person name="McCubbin A.G."/>
            <person name="Shore J.S."/>
        </authorList>
    </citation>
    <scope>NUCLEOTIDE SEQUENCE</scope>
    <source>
        <strain evidence="5">F60SS</strain>
    </source>
</reference>
<dbReference type="Proteomes" id="UP001141552">
    <property type="component" value="Unassembled WGS sequence"/>
</dbReference>
<dbReference type="InterPro" id="IPR002625">
    <property type="entry name" value="Smr_dom"/>
</dbReference>
<feature type="repeat" description="PPR" evidence="3">
    <location>
        <begin position="334"/>
        <end position="368"/>
    </location>
</feature>
<keyword evidence="2" id="KW-0677">Repeat</keyword>
<gene>
    <name evidence="5" type="ORF">Tsubulata_044005</name>
</gene>
<dbReference type="PROSITE" id="PS51375">
    <property type="entry name" value="PPR"/>
    <property type="match status" value="6"/>
</dbReference>
<protein>
    <recommendedName>
        <fullName evidence="4">Smr domain-containing protein</fullName>
    </recommendedName>
</protein>
<comment type="caution">
    <text evidence="5">The sequence shown here is derived from an EMBL/GenBank/DDBJ whole genome shotgun (WGS) entry which is preliminary data.</text>
</comment>
<dbReference type="InterPro" id="IPR033443">
    <property type="entry name" value="PROP1-like_PPR_dom"/>
</dbReference>
<dbReference type="FunFam" id="1.25.40.10:FF:003121">
    <property type="entry name" value="Pentatricopeptide repeat-containing protein At1g79490, mitochondrial"/>
    <property type="match status" value="1"/>
</dbReference>
<evidence type="ECO:0000256" key="3">
    <source>
        <dbReference type="PROSITE-ProRule" id="PRU00708"/>
    </source>
</evidence>
<feature type="repeat" description="PPR" evidence="3">
    <location>
        <begin position="299"/>
        <end position="333"/>
    </location>
</feature>
<evidence type="ECO:0000256" key="2">
    <source>
        <dbReference type="ARBA" id="ARBA00022737"/>
    </source>
</evidence>
<dbReference type="PROSITE" id="PS50828">
    <property type="entry name" value="SMR"/>
    <property type="match status" value="1"/>
</dbReference>
<name>A0A9Q0F1T8_9ROSI</name>
<feature type="repeat" description="PPR" evidence="3">
    <location>
        <begin position="264"/>
        <end position="298"/>
    </location>
</feature>
<evidence type="ECO:0000313" key="5">
    <source>
        <dbReference type="EMBL" id="KAJ4823451.1"/>
    </source>
</evidence>